<proteinExistence type="predicted"/>
<evidence type="ECO:0000256" key="2">
    <source>
        <dbReference type="SAM" id="Phobius"/>
    </source>
</evidence>
<evidence type="ECO:0008006" key="5">
    <source>
        <dbReference type="Google" id="ProtNLM"/>
    </source>
</evidence>
<accession>A0ABZ1YKE7</accession>
<keyword evidence="2" id="KW-1133">Transmembrane helix</keyword>
<keyword evidence="2" id="KW-0812">Transmembrane</keyword>
<evidence type="ECO:0000256" key="1">
    <source>
        <dbReference type="SAM" id="MobiDB-lite"/>
    </source>
</evidence>
<organism evidence="3 4">
    <name type="scientific">Nocardia vinacea</name>
    <dbReference type="NCBI Taxonomy" id="96468"/>
    <lineage>
        <taxon>Bacteria</taxon>
        <taxon>Bacillati</taxon>
        <taxon>Actinomycetota</taxon>
        <taxon>Actinomycetes</taxon>
        <taxon>Mycobacteriales</taxon>
        <taxon>Nocardiaceae</taxon>
        <taxon>Nocardia</taxon>
    </lineage>
</organism>
<feature type="region of interest" description="Disordered" evidence="1">
    <location>
        <begin position="1"/>
        <end position="23"/>
    </location>
</feature>
<dbReference type="Proteomes" id="UP001432062">
    <property type="component" value="Chromosome"/>
</dbReference>
<reference evidence="3" key="1">
    <citation type="submission" date="2022-10" db="EMBL/GenBank/DDBJ databases">
        <title>The complete genomes of actinobacterial strains from the NBC collection.</title>
        <authorList>
            <person name="Joergensen T.S."/>
            <person name="Alvarez Arevalo M."/>
            <person name="Sterndorff E.B."/>
            <person name="Faurdal D."/>
            <person name="Vuksanovic O."/>
            <person name="Mourched A.-S."/>
            <person name="Charusanti P."/>
            <person name="Shaw S."/>
            <person name="Blin K."/>
            <person name="Weber T."/>
        </authorList>
    </citation>
    <scope>NUCLEOTIDE SEQUENCE</scope>
    <source>
        <strain evidence="3">NBC_01482</strain>
    </source>
</reference>
<dbReference type="RefSeq" id="WP_329405348.1">
    <property type="nucleotide sequence ID" value="NZ_CP109441.1"/>
</dbReference>
<evidence type="ECO:0000313" key="4">
    <source>
        <dbReference type="Proteomes" id="UP001432062"/>
    </source>
</evidence>
<protein>
    <recommendedName>
        <fullName evidence="5">DUF3618 domain-containing protein</fullName>
    </recommendedName>
</protein>
<keyword evidence="2" id="KW-0472">Membrane</keyword>
<sequence length="61" mass="6600">MTGDLPYTPLVENPTPSVSEPLQDVGKQVADSARRNRVPVAAITAGSAAVLTWIILRRRRS</sequence>
<dbReference type="EMBL" id="CP109441">
    <property type="protein sequence ID" value="WUV42746.1"/>
    <property type="molecule type" value="Genomic_DNA"/>
</dbReference>
<gene>
    <name evidence="3" type="ORF">OG563_26240</name>
</gene>
<evidence type="ECO:0000313" key="3">
    <source>
        <dbReference type="EMBL" id="WUV42746.1"/>
    </source>
</evidence>
<keyword evidence="4" id="KW-1185">Reference proteome</keyword>
<name>A0ABZ1YKE7_9NOCA</name>
<feature type="transmembrane region" description="Helical" evidence="2">
    <location>
        <begin position="38"/>
        <end position="56"/>
    </location>
</feature>